<name>A0A453C9Q0_AEGTS</name>
<sequence length="302" mass="33396">SSPPPASRRCRCYAIFGYPVLNPRPPAAADLAISSRRRLDCQLQRPFGRSLETPIWARRIPLNPRQRHEFCVIFLQLGKGRARSSVFFRFQPFLRVCSCPIQSASAWPPEETPEVVVVVVGRREGGRRWSCCRRPFMGSWRRKGASSDSKGKGMMAPWIVRRISSSPRCSPRLETLENDDDPDGAELSSINPHPESGEEAGPGDVAKDLSKIKRQNMITHILLGTVMVMIAAWQFNEVSFLLAVQKKLTNPFKSVGDMVKSTLKIGKKPVVEAIEASPLPPVGVPDVGRADLPMLAIGDGDS</sequence>
<reference evidence="2" key="3">
    <citation type="journal article" date="2017" name="Nature">
        <title>Genome sequence of the progenitor of the wheat D genome Aegilops tauschii.</title>
        <authorList>
            <person name="Luo M.C."/>
            <person name="Gu Y.Q."/>
            <person name="Puiu D."/>
            <person name="Wang H."/>
            <person name="Twardziok S.O."/>
            <person name="Deal K.R."/>
            <person name="Huo N."/>
            <person name="Zhu T."/>
            <person name="Wang L."/>
            <person name="Wang Y."/>
            <person name="McGuire P.E."/>
            <person name="Liu S."/>
            <person name="Long H."/>
            <person name="Ramasamy R.K."/>
            <person name="Rodriguez J.C."/>
            <person name="Van S.L."/>
            <person name="Yuan L."/>
            <person name="Wang Z."/>
            <person name="Xia Z."/>
            <person name="Xiao L."/>
            <person name="Anderson O.D."/>
            <person name="Ouyang S."/>
            <person name="Liang Y."/>
            <person name="Zimin A.V."/>
            <person name="Pertea G."/>
            <person name="Qi P."/>
            <person name="Bennetzen J.L."/>
            <person name="Dai X."/>
            <person name="Dawson M.W."/>
            <person name="Muller H.G."/>
            <person name="Kugler K."/>
            <person name="Rivarola-Duarte L."/>
            <person name="Spannagl M."/>
            <person name="Mayer K.F.X."/>
            <person name="Lu F.H."/>
            <person name="Bevan M.W."/>
            <person name="Leroy P."/>
            <person name="Li P."/>
            <person name="You F.M."/>
            <person name="Sun Q."/>
            <person name="Liu Z."/>
            <person name="Lyons E."/>
            <person name="Wicker T."/>
            <person name="Salzberg S.L."/>
            <person name="Devos K.M."/>
            <person name="Dvorak J."/>
        </authorList>
    </citation>
    <scope>NUCLEOTIDE SEQUENCE [LARGE SCALE GENOMIC DNA]</scope>
    <source>
        <strain evidence="2">cv. AL8/78</strain>
    </source>
</reference>
<accession>A0A453C9Q0</accession>
<dbReference type="PANTHER" id="PTHR35280">
    <property type="entry name" value="F17L21.9"/>
    <property type="match status" value="1"/>
</dbReference>
<reference evidence="2" key="5">
    <citation type="journal article" date="2021" name="G3 (Bethesda)">
        <title>Aegilops tauschii genome assembly Aet v5.0 features greater sequence contiguity and improved annotation.</title>
        <authorList>
            <person name="Wang L."/>
            <person name="Zhu T."/>
            <person name="Rodriguez J.C."/>
            <person name="Deal K.R."/>
            <person name="Dubcovsky J."/>
            <person name="McGuire P.E."/>
            <person name="Lux T."/>
            <person name="Spannagl M."/>
            <person name="Mayer K.F.X."/>
            <person name="Baldrich P."/>
            <person name="Meyers B.C."/>
            <person name="Huo N."/>
            <person name="Gu Y.Q."/>
            <person name="Zhou H."/>
            <person name="Devos K.M."/>
            <person name="Bennetzen J.L."/>
            <person name="Unver T."/>
            <person name="Budak H."/>
            <person name="Gulick P.J."/>
            <person name="Galiba G."/>
            <person name="Kalapos B."/>
            <person name="Nelson D.R."/>
            <person name="Li P."/>
            <person name="You F.M."/>
            <person name="Luo M.C."/>
            <person name="Dvorak J."/>
        </authorList>
    </citation>
    <scope>NUCLEOTIDE SEQUENCE [LARGE SCALE GENOMIC DNA]</scope>
    <source>
        <strain evidence="2">cv. AL8/78</strain>
    </source>
</reference>
<reference evidence="3" key="2">
    <citation type="journal article" date="2017" name="Nat. Plants">
        <title>The Aegilops tauschii genome reveals multiple impacts of transposons.</title>
        <authorList>
            <person name="Zhao G."/>
            <person name="Zou C."/>
            <person name="Li K."/>
            <person name="Wang K."/>
            <person name="Li T."/>
            <person name="Gao L."/>
            <person name="Zhang X."/>
            <person name="Wang H."/>
            <person name="Yang Z."/>
            <person name="Liu X."/>
            <person name="Jiang W."/>
            <person name="Mao L."/>
            <person name="Kong X."/>
            <person name="Jiao Y."/>
            <person name="Jia J."/>
        </authorList>
    </citation>
    <scope>NUCLEOTIDE SEQUENCE [LARGE SCALE GENOMIC DNA]</scope>
    <source>
        <strain evidence="3">cv. AL8/78</strain>
    </source>
</reference>
<proteinExistence type="predicted"/>
<organism evidence="2 3">
    <name type="scientific">Aegilops tauschii subsp. strangulata</name>
    <name type="common">Goatgrass</name>
    <dbReference type="NCBI Taxonomy" id="200361"/>
    <lineage>
        <taxon>Eukaryota</taxon>
        <taxon>Viridiplantae</taxon>
        <taxon>Streptophyta</taxon>
        <taxon>Embryophyta</taxon>
        <taxon>Tracheophyta</taxon>
        <taxon>Spermatophyta</taxon>
        <taxon>Magnoliopsida</taxon>
        <taxon>Liliopsida</taxon>
        <taxon>Poales</taxon>
        <taxon>Poaceae</taxon>
        <taxon>BOP clade</taxon>
        <taxon>Pooideae</taxon>
        <taxon>Triticodae</taxon>
        <taxon>Triticeae</taxon>
        <taxon>Triticinae</taxon>
        <taxon>Aegilops</taxon>
    </lineage>
</organism>
<dbReference type="Proteomes" id="UP000015105">
    <property type="component" value="Chromosome 2D"/>
</dbReference>
<evidence type="ECO:0000313" key="3">
    <source>
        <dbReference type="Proteomes" id="UP000015105"/>
    </source>
</evidence>
<feature type="region of interest" description="Disordered" evidence="1">
    <location>
        <begin position="169"/>
        <end position="205"/>
    </location>
</feature>
<evidence type="ECO:0000313" key="2">
    <source>
        <dbReference type="EnsemblPlants" id="AET2Gv20778900.3"/>
    </source>
</evidence>
<dbReference type="Gramene" id="AET2Gv20778900.3">
    <property type="protein sequence ID" value="AET2Gv20778900.3"/>
    <property type="gene ID" value="AET2Gv20778900"/>
</dbReference>
<dbReference type="PANTHER" id="PTHR35280:SF1">
    <property type="entry name" value="F17L21.9"/>
    <property type="match status" value="1"/>
</dbReference>
<evidence type="ECO:0000256" key="1">
    <source>
        <dbReference type="SAM" id="MobiDB-lite"/>
    </source>
</evidence>
<dbReference type="AlphaFoldDB" id="A0A453C9Q0"/>
<reference evidence="3" key="1">
    <citation type="journal article" date="2014" name="Science">
        <title>Ancient hybridizations among the ancestral genomes of bread wheat.</title>
        <authorList>
            <consortium name="International Wheat Genome Sequencing Consortium,"/>
            <person name="Marcussen T."/>
            <person name="Sandve S.R."/>
            <person name="Heier L."/>
            <person name="Spannagl M."/>
            <person name="Pfeifer M."/>
            <person name="Jakobsen K.S."/>
            <person name="Wulff B.B."/>
            <person name="Steuernagel B."/>
            <person name="Mayer K.F."/>
            <person name="Olsen O.A."/>
        </authorList>
    </citation>
    <scope>NUCLEOTIDE SEQUENCE [LARGE SCALE GENOMIC DNA]</scope>
    <source>
        <strain evidence="3">cv. AL8/78</strain>
    </source>
</reference>
<protein>
    <submittedName>
        <fullName evidence="2">Uncharacterized protein</fullName>
    </submittedName>
</protein>
<keyword evidence="3" id="KW-1185">Reference proteome</keyword>
<dbReference type="EnsemblPlants" id="AET2Gv20778900.3">
    <property type="protein sequence ID" value="AET2Gv20778900.3"/>
    <property type="gene ID" value="AET2Gv20778900"/>
</dbReference>
<dbReference type="STRING" id="200361.A0A453C9Q0"/>
<reference evidence="2" key="4">
    <citation type="submission" date="2019-03" db="UniProtKB">
        <authorList>
            <consortium name="EnsemblPlants"/>
        </authorList>
    </citation>
    <scope>IDENTIFICATION</scope>
</reference>